<evidence type="ECO:0000313" key="12">
    <source>
        <dbReference type="Proteomes" id="UP000714915"/>
    </source>
</evidence>
<comment type="caution">
    <text evidence="11">The sequence shown here is derived from an EMBL/GenBank/DDBJ whole genome shotgun (WGS) entry which is preliminary data.</text>
</comment>
<organism evidence="11 12">
    <name type="scientific">Candidatus Dojkabacteria bacterium</name>
    <dbReference type="NCBI Taxonomy" id="2099670"/>
    <lineage>
        <taxon>Bacteria</taxon>
        <taxon>Candidatus Dojkabacteria</taxon>
    </lineage>
</organism>
<evidence type="ECO:0000259" key="10">
    <source>
        <dbReference type="SMART" id="SM00382"/>
    </source>
</evidence>
<dbReference type="EC" id="3.6.4.-" evidence="9"/>
<keyword evidence="7 9" id="KW-0233">DNA recombination</keyword>
<comment type="similarity">
    <text evidence="9">Belongs to the RuvB family.</text>
</comment>
<comment type="domain">
    <text evidence="9">Has 3 domains, the large (RuvB-L) and small ATPase (RuvB-S) domains and the C-terminal head (RuvB-H) domain. The head domain binds DNA, while the ATPase domains jointly bind ATP, ADP or are empty depending on the state of the subunit in the translocation cycle. During a single DNA translocation step the structure of each domain remains the same, but their relative positions change.</text>
</comment>
<comment type="subcellular location">
    <subcellularLocation>
        <location evidence="9">Cytoplasm</location>
    </subcellularLocation>
</comment>
<feature type="domain" description="AAA+ ATPase" evidence="10">
    <location>
        <begin position="53"/>
        <end position="182"/>
    </location>
</feature>
<reference evidence="11" key="2">
    <citation type="journal article" date="2021" name="Microbiome">
        <title>Successional dynamics and alternative stable states in a saline activated sludge microbial community over 9 years.</title>
        <authorList>
            <person name="Wang Y."/>
            <person name="Ye J."/>
            <person name="Ju F."/>
            <person name="Liu L."/>
            <person name="Boyd J.A."/>
            <person name="Deng Y."/>
            <person name="Parks D.H."/>
            <person name="Jiang X."/>
            <person name="Yin X."/>
            <person name="Woodcroft B.J."/>
            <person name="Tyson G.W."/>
            <person name="Hugenholtz P."/>
            <person name="Polz M.F."/>
            <person name="Zhang T."/>
        </authorList>
    </citation>
    <scope>NUCLEOTIDE SEQUENCE</scope>
    <source>
        <strain evidence="11">HKST-UBA09</strain>
    </source>
</reference>
<feature type="binding site" evidence="9">
    <location>
        <position position="22"/>
    </location>
    <ligand>
        <name>ATP</name>
        <dbReference type="ChEBI" id="CHEBI:30616"/>
    </ligand>
</feature>
<dbReference type="GO" id="GO:0005737">
    <property type="term" value="C:cytoplasm"/>
    <property type="evidence" value="ECO:0007669"/>
    <property type="project" value="UniProtKB-SubCell"/>
</dbReference>
<evidence type="ECO:0000256" key="9">
    <source>
        <dbReference type="HAMAP-Rule" id="MF_00016"/>
    </source>
</evidence>
<comment type="catalytic activity">
    <reaction evidence="9">
        <text>ATP + H2O = ADP + phosphate + H(+)</text>
        <dbReference type="Rhea" id="RHEA:13065"/>
        <dbReference type="ChEBI" id="CHEBI:15377"/>
        <dbReference type="ChEBI" id="CHEBI:15378"/>
        <dbReference type="ChEBI" id="CHEBI:30616"/>
        <dbReference type="ChEBI" id="CHEBI:43474"/>
        <dbReference type="ChEBI" id="CHEBI:456216"/>
    </reaction>
</comment>
<accession>A0A955L9P3</accession>
<feature type="binding site" evidence="9">
    <location>
        <position position="23"/>
    </location>
    <ligand>
        <name>ATP</name>
        <dbReference type="ChEBI" id="CHEBI:30616"/>
    </ligand>
</feature>
<dbReference type="GO" id="GO:0006310">
    <property type="term" value="P:DNA recombination"/>
    <property type="evidence" value="ECO:0007669"/>
    <property type="project" value="UniProtKB-UniRule"/>
</dbReference>
<dbReference type="InterPro" id="IPR027417">
    <property type="entry name" value="P-loop_NTPase"/>
</dbReference>
<evidence type="ECO:0000256" key="3">
    <source>
        <dbReference type="ARBA" id="ARBA00022763"/>
    </source>
</evidence>
<name>A0A955L9P3_9BACT</name>
<dbReference type="EMBL" id="JAGQLF010000001">
    <property type="protein sequence ID" value="MCA9386401.1"/>
    <property type="molecule type" value="Genomic_DNA"/>
</dbReference>
<feature type="binding site" evidence="9">
    <location>
        <position position="64"/>
    </location>
    <ligand>
        <name>ATP</name>
        <dbReference type="ChEBI" id="CHEBI:30616"/>
    </ligand>
</feature>
<evidence type="ECO:0000256" key="8">
    <source>
        <dbReference type="ARBA" id="ARBA00023204"/>
    </source>
</evidence>
<feature type="binding site" evidence="9">
    <location>
        <position position="317"/>
    </location>
    <ligand>
        <name>DNA</name>
        <dbReference type="ChEBI" id="CHEBI:16991"/>
    </ligand>
</feature>
<dbReference type="Proteomes" id="UP000714915">
    <property type="component" value="Unassembled WGS sequence"/>
</dbReference>
<keyword evidence="4 9" id="KW-0378">Hydrolase</keyword>
<dbReference type="SUPFAM" id="SSF52540">
    <property type="entry name" value="P-loop containing nucleoside triphosphate hydrolases"/>
    <property type="match status" value="1"/>
</dbReference>
<keyword evidence="5 9" id="KW-0067">ATP-binding</keyword>
<evidence type="ECO:0000256" key="1">
    <source>
        <dbReference type="ARBA" id="ARBA00022490"/>
    </source>
</evidence>
<feature type="region of interest" description="Small ATPAse domain (RuvB-S)" evidence="9">
    <location>
        <begin position="184"/>
        <end position="254"/>
    </location>
</feature>
<dbReference type="AlphaFoldDB" id="A0A955L9P3"/>
<dbReference type="Gene3D" id="3.40.50.300">
    <property type="entry name" value="P-loop containing nucleotide triphosphate hydrolases"/>
    <property type="match status" value="1"/>
</dbReference>
<comment type="function">
    <text evidence="9">The RuvA-RuvB-RuvC complex processes Holliday junction (HJ) DNA during genetic recombination and DNA repair, while the RuvA-RuvB complex plays an important role in the rescue of blocked DNA replication forks via replication fork reversal (RFR). RuvA specifically binds to HJ cruciform DNA, conferring on it an open structure. The RuvB hexamer acts as an ATP-dependent pump, pulling dsDNA into and through the RuvAB complex. RuvB forms 2 homohexamers on either side of HJ DNA bound by 1 or 2 RuvA tetramers; 4 subunits per hexamer contact DNA at a time. Coordinated motions by a converter formed by DNA-disengaged RuvB subunits stimulates ATP hydrolysis and nucleotide exchange. Immobilization of the converter enables RuvB to convert the ATP-contained energy into a lever motion, pulling 2 nucleotides of DNA out of the RuvA tetramer per ATP hydrolyzed, thus driving DNA branch migration. The RuvB motors rotate together with the DNA substrate, which together with the progressing nucleotide cycle form the mechanistic basis for DNA recombination by continuous HJ branch migration. Branch migration allows RuvC to scan DNA until it finds its consensus sequence, where it cleaves and resolves cruciform DNA.</text>
</comment>
<dbReference type="GO" id="GO:0000400">
    <property type="term" value="F:four-way junction DNA binding"/>
    <property type="evidence" value="ECO:0007669"/>
    <property type="project" value="UniProtKB-UniRule"/>
</dbReference>
<feature type="binding site" evidence="9">
    <location>
        <position position="183"/>
    </location>
    <ligand>
        <name>ATP</name>
        <dbReference type="ChEBI" id="CHEBI:30616"/>
    </ligand>
</feature>
<reference evidence="11" key="1">
    <citation type="submission" date="2020-04" db="EMBL/GenBank/DDBJ databases">
        <authorList>
            <person name="Zhang T."/>
        </authorList>
    </citation>
    <scope>NUCLEOTIDE SEQUENCE</scope>
    <source>
        <strain evidence="11">HKST-UBA09</strain>
    </source>
</reference>
<evidence type="ECO:0000256" key="5">
    <source>
        <dbReference type="ARBA" id="ARBA00022840"/>
    </source>
</evidence>
<dbReference type="GO" id="GO:0009378">
    <property type="term" value="F:four-way junction helicase activity"/>
    <property type="evidence" value="ECO:0007669"/>
    <property type="project" value="InterPro"/>
</dbReference>
<dbReference type="GO" id="GO:0005524">
    <property type="term" value="F:ATP binding"/>
    <property type="evidence" value="ECO:0007669"/>
    <property type="project" value="UniProtKB-UniRule"/>
</dbReference>
<dbReference type="NCBIfam" id="NF000868">
    <property type="entry name" value="PRK00080.1"/>
    <property type="match status" value="1"/>
</dbReference>
<comment type="subunit">
    <text evidence="9">Homohexamer. Forms an RuvA(8)-RuvB(12)-Holliday junction (HJ) complex. HJ DNA is sandwiched between 2 RuvA tetramers; dsDNA enters through RuvA and exits via RuvB. An RuvB hexamer assembles on each DNA strand where it exits the tetramer. Each RuvB hexamer is contacted by two RuvA subunits (via domain III) on 2 adjacent RuvB subunits; this complex drives branch migration. In the full resolvosome a probable DNA-RuvA(4)-RuvB(12)-RuvC(2) complex forms which resolves the HJ.</text>
</comment>
<evidence type="ECO:0000256" key="2">
    <source>
        <dbReference type="ARBA" id="ARBA00022741"/>
    </source>
</evidence>
<proteinExistence type="inferred from homology"/>
<keyword evidence="11" id="KW-0347">Helicase</keyword>
<feature type="binding site" evidence="9">
    <location>
        <position position="173"/>
    </location>
    <ligand>
        <name>ATP</name>
        <dbReference type="ChEBI" id="CHEBI:30616"/>
    </ligand>
</feature>
<keyword evidence="2 9" id="KW-0547">Nucleotide-binding</keyword>
<keyword evidence="3 9" id="KW-0227">DNA damage</keyword>
<dbReference type="InterPro" id="IPR036390">
    <property type="entry name" value="WH_DNA-bd_sf"/>
</dbReference>
<dbReference type="InterPro" id="IPR041445">
    <property type="entry name" value="AAA_lid_4"/>
</dbReference>
<dbReference type="InterPro" id="IPR036388">
    <property type="entry name" value="WH-like_DNA-bd_sf"/>
</dbReference>
<dbReference type="Gene3D" id="1.10.8.60">
    <property type="match status" value="1"/>
</dbReference>
<dbReference type="GO" id="GO:0048476">
    <property type="term" value="C:Holliday junction resolvase complex"/>
    <property type="evidence" value="ECO:0007669"/>
    <property type="project" value="UniProtKB-UniRule"/>
</dbReference>
<dbReference type="GO" id="GO:0006281">
    <property type="term" value="P:DNA repair"/>
    <property type="evidence" value="ECO:0007669"/>
    <property type="project" value="UniProtKB-UniRule"/>
</dbReference>
<sequence>MDEYATTPDAKNENEVAFEGALRPSNFKEVIGRKAEKRSLEIMIESAKKRDAAVDHILFHGPPGLGKTTFAYVIAKELGYTLHATSGSVIEKAGDLAAILTSLEPYSVLFIDEIHRLKRTIEEILYPAMEDNVLDIVIGKGPNAKTLRIDLPKFTIIGATTKLSMLSAPLRDRFGMNFRLDFYEENELTELVKQKAKMMSIGIDDSAAAEIAKRARMTARIAIRILKRVRDLATVGNKDTIDIDTTREALELLDIDEHGLNRTDRAILVSLIDSFKGRPVGLGTLAASISEEPETVETVYEPFLLKKGFIQRTNRGRQITDKAEEVYRRLGST</sequence>
<feature type="binding site" evidence="9">
    <location>
        <position position="312"/>
    </location>
    <ligand>
        <name>DNA</name>
        <dbReference type="ChEBI" id="CHEBI:16991"/>
    </ligand>
</feature>
<dbReference type="InterPro" id="IPR008823">
    <property type="entry name" value="RuvB_wg_C"/>
</dbReference>
<keyword evidence="6 9" id="KW-0238">DNA-binding</keyword>
<feature type="binding site" evidence="9">
    <location>
        <position position="68"/>
    </location>
    <ligand>
        <name>ATP</name>
        <dbReference type="ChEBI" id="CHEBI:30616"/>
    </ligand>
</feature>
<feature type="binding site" evidence="9">
    <location>
        <position position="69"/>
    </location>
    <ligand>
        <name>ATP</name>
        <dbReference type="ChEBI" id="CHEBI:30616"/>
    </ligand>
</feature>
<feature type="region of interest" description="Head domain (RuvB-H)" evidence="9">
    <location>
        <begin position="257"/>
        <end position="333"/>
    </location>
</feature>
<dbReference type="PANTHER" id="PTHR42848">
    <property type="match status" value="1"/>
</dbReference>
<gene>
    <name evidence="9 11" type="primary">ruvB</name>
    <name evidence="11" type="ORF">KC669_00015</name>
</gene>
<evidence type="ECO:0000256" key="7">
    <source>
        <dbReference type="ARBA" id="ARBA00023172"/>
    </source>
</evidence>
<dbReference type="InterPro" id="IPR008824">
    <property type="entry name" value="RuvB-like_N"/>
</dbReference>
<dbReference type="Pfam" id="PF05491">
    <property type="entry name" value="WHD_RuvB"/>
    <property type="match status" value="1"/>
</dbReference>
<dbReference type="SUPFAM" id="SSF46785">
    <property type="entry name" value="Winged helix' DNA-binding domain"/>
    <property type="match status" value="1"/>
</dbReference>
<comment type="caution">
    <text evidence="9">Lacks conserved residue(s) required for the propagation of feature annotation.</text>
</comment>
<dbReference type="InterPro" id="IPR004605">
    <property type="entry name" value="DNA_helicase_Holl-junc_RuvB"/>
</dbReference>
<feature type="binding site" evidence="9">
    <location>
        <position position="220"/>
    </location>
    <ligand>
        <name>ATP</name>
        <dbReference type="ChEBI" id="CHEBI:30616"/>
    </ligand>
</feature>
<evidence type="ECO:0000313" key="11">
    <source>
        <dbReference type="EMBL" id="MCA9386401.1"/>
    </source>
</evidence>
<dbReference type="Pfam" id="PF05496">
    <property type="entry name" value="RuvB_N"/>
    <property type="match status" value="1"/>
</dbReference>
<dbReference type="PANTHER" id="PTHR42848:SF1">
    <property type="entry name" value="HOLLIDAY JUNCTION BRANCH MIGRATION COMPLEX SUBUNIT RUVB"/>
    <property type="match status" value="1"/>
</dbReference>
<dbReference type="SMART" id="SM00382">
    <property type="entry name" value="AAA"/>
    <property type="match status" value="1"/>
</dbReference>
<dbReference type="CDD" id="cd00009">
    <property type="entry name" value="AAA"/>
    <property type="match status" value="1"/>
</dbReference>
<protein>
    <recommendedName>
        <fullName evidence="9">Holliday junction branch migration complex subunit RuvB</fullName>
        <ecNumber evidence="9">3.6.4.-</ecNumber>
    </recommendedName>
</protein>
<keyword evidence="1 9" id="KW-0963">Cytoplasm</keyword>
<evidence type="ECO:0000256" key="6">
    <source>
        <dbReference type="ARBA" id="ARBA00023125"/>
    </source>
</evidence>
<dbReference type="HAMAP" id="MF_00016">
    <property type="entry name" value="DNA_HJ_migration_RuvB"/>
    <property type="match status" value="1"/>
</dbReference>
<dbReference type="InterPro" id="IPR003593">
    <property type="entry name" value="AAA+_ATPase"/>
</dbReference>
<evidence type="ECO:0000256" key="4">
    <source>
        <dbReference type="ARBA" id="ARBA00022801"/>
    </source>
</evidence>
<keyword evidence="8 9" id="KW-0234">DNA repair</keyword>
<feature type="binding site" evidence="9">
    <location>
        <position position="67"/>
    </location>
    <ligand>
        <name>ATP</name>
        <dbReference type="ChEBI" id="CHEBI:30616"/>
    </ligand>
</feature>
<dbReference type="Pfam" id="PF17864">
    <property type="entry name" value="AAA_lid_4"/>
    <property type="match status" value="1"/>
</dbReference>
<dbReference type="Gene3D" id="1.10.10.10">
    <property type="entry name" value="Winged helix-like DNA-binding domain superfamily/Winged helix DNA-binding domain"/>
    <property type="match status" value="1"/>
</dbReference>
<dbReference type="GO" id="GO:0016787">
    <property type="term" value="F:hydrolase activity"/>
    <property type="evidence" value="ECO:0007669"/>
    <property type="project" value="UniProtKB-KW"/>
</dbReference>
<feature type="binding site" evidence="9">
    <location>
        <position position="68"/>
    </location>
    <ligand>
        <name>Mg(2+)</name>
        <dbReference type="ChEBI" id="CHEBI:18420"/>
    </ligand>
</feature>
<dbReference type="NCBIfam" id="TIGR00635">
    <property type="entry name" value="ruvB"/>
    <property type="match status" value="1"/>
</dbReference>